<evidence type="ECO:0000259" key="3">
    <source>
        <dbReference type="SMART" id="SM00062"/>
    </source>
</evidence>
<feature type="domain" description="Solute-binding protein family 3/N-terminal" evidence="3">
    <location>
        <begin position="34"/>
        <end position="254"/>
    </location>
</feature>
<dbReference type="EMBL" id="JBHTOP010000006">
    <property type="protein sequence ID" value="MFD1671294.1"/>
    <property type="molecule type" value="Genomic_DNA"/>
</dbReference>
<comment type="caution">
    <text evidence="4">The sequence shown here is derived from an EMBL/GenBank/DDBJ whole genome shotgun (WGS) entry which is preliminary data.</text>
</comment>
<protein>
    <submittedName>
        <fullName evidence="4">Transporter substrate-binding domain-containing protein</fullName>
    </submittedName>
</protein>
<feature type="chain" id="PRO_5047502198" evidence="2">
    <location>
        <begin position="31"/>
        <end position="263"/>
    </location>
</feature>
<dbReference type="PANTHER" id="PTHR35936">
    <property type="entry name" value="MEMBRANE-BOUND LYTIC MUREIN TRANSGLYCOSYLASE F"/>
    <property type="match status" value="1"/>
</dbReference>
<proteinExistence type="predicted"/>
<keyword evidence="1 2" id="KW-0732">Signal</keyword>
<dbReference type="RefSeq" id="WP_125713485.1">
    <property type="nucleotide sequence ID" value="NZ_JBHTOP010000006.1"/>
</dbReference>
<organism evidence="4 5">
    <name type="scientific">Agrilactobacillus yilanensis</name>
    <dbReference type="NCBI Taxonomy" id="2485997"/>
    <lineage>
        <taxon>Bacteria</taxon>
        <taxon>Bacillati</taxon>
        <taxon>Bacillota</taxon>
        <taxon>Bacilli</taxon>
        <taxon>Lactobacillales</taxon>
        <taxon>Lactobacillaceae</taxon>
        <taxon>Agrilactobacillus</taxon>
    </lineage>
</organism>
<name>A0ABW4J4I5_9LACO</name>
<dbReference type="InterPro" id="IPR001638">
    <property type="entry name" value="Solute-binding_3/MltF_N"/>
</dbReference>
<evidence type="ECO:0000256" key="1">
    <source>
        <dbReference type="ARBA" id="ARBA00022729"/>
    </source>
</evidence>
<dbReference type="PANTHER" id="PTHR35936:SF19">
    <property type="entry name" value="AMINO-ACID-BINDING PROTEIN YXEM-RELATED"/>
    <property type="match status" value="1"/>
</dbReference>
<reference evidence="5" key="1">
    <citation type="journal article" date="2019" name="Int. J. Syst. Evol. Microbiol.">
        <title>The Global Catalogue of Microorganisms (GCM) 10K type strain sequencing project: providing services to taxonomists for standard genome sequencing and annotation.</title>
        <authorList>
            <consortium name="The Broad Institute Genomics Platform"/>
            <consortium name="The Broad Institute Genome Sequencing Center for Infectious Disease"/>
            <person name="Wu L."/>
            <person name="Ma J."/>
        </authorList>
    </citation>
    <scope>NUCLEOTIDE SEQUENCE [LARGE SCALE GENOMIC DNA]</scope>
    <source>
        <strain evidence="5">CCM 8896</strain>
    </source>
</reference>
<dbReference type="Gene3D" id="3.40.190.10">
    <property type="entry name" value="Periplasmic binding protein-like II"/>
    <property type="match status" value="2"/>
</dbReference>
<dbReference type="SUPFAM" id="SSF53850">
    <property type="entry name" value="Periplasmic binding protein-like II"/>
    <property type="match status" value="1"/>
</dbReference>
<dbReference type="Pfam" id="PF00497">
    <property type="entry name" value="SBP_bac_3"/>
    <property type="match status" value="1"/>
</dbReference>
<evidence type="ECO:0000256" key="2">
    <source>
        <dbReference type="SAM" id="SignalP"/>
    </source>
</evidence>
<keyword evidence="5" id="KW-1185">Reference proteome</keyword>
<evidence type="ECO:0000313" key="4">
    <source>
        <dbReference type="EMBL" id="MFD1671294.1"/>
    </source>
</evidence>
<accession>A0ABW4J4I5</accession>
<evidence type="ECO:0000313" key="5">
    <source>
        <dbReference type="Proteomes" id="UP001597267"/>
    </source>
</evidence>
<sequence length="263" mass="28923">MSKKYRKIITAVMALFVGITSIASSGQVYAAKKTVTFAATGTSFPTAYQKNGKLVGFDVAVANTAAKRLGYNVKWVTGSFDGLFGQLDNDKVDSIPNDVAITPERAKKYLFSTVYNREETTVAVAKTAKLKTLKDLEGKTVAGGAESNNTTNLRNYDKKINIKTFEGRDDIYQALLSGHVDGVINTRTNLKAVIKAKKYDWKVLKGQAASVNVALPFKKTARGKKLNQQFNKALKQMIKDGTIKKLSNQYFGYDITPNLVQKK</sequence>
<feature type="signal peptide" evidence="2">
    <location>
        <begin position="1"/>
        <end position="30"/>
    </location>
</feature>
<dbReference type="Proteomes" id="UP001597267">
    <property type="component" value="Unassembled WGS sequence"/>
</dbReference>
<dbReference type="SMART" id="SM00062">
    <property type="entry name" value="PBPb"/>
    <property type="match status" value="1"/>
</dbReference>
<gene>
    <name evidence="4" type="ORF">ACFQ5M_04215</name>
</gene>